<evidence type="ECO:0000256" key="2">
    <source>
        <dbReference type="ARBA" id="ARBA00022448"/>
    </source>
</evidence>
<dbReference type="Gene3D" id="3.40.50.10580">
    <property type="entry name" value="ATPase, V1 complex, subunit F"/>
    <property type="match status" value="1"/>
</dbReference>
<protein>
    <submittedName>
        <fullName evidence="4">V-type ATP synthase subunit F</fullName>
    </submittedName>
</protein>
<proteinExistence type="inferred from homology"/>
<dbReference type="InterPro" id="IPR008218">
    <property type="entry name" value="ATPase_V1-cplx_f_g_su"/>
</dbReference>
<keyword evidence="3" id="KW-0406">Ion transport</keyword>
<accession>A0A223AQ22</accession>
<sequence>MSKIGIIGDADSVLGFKVFGLDAFACRNKEEATDILHSIVKDDYGIIYITEKYYKEIGNEIAKYETLRIPAIVPIPGSDGSYGAGLNNVKRAVEKAVGADILFGDK</sequence>
<keyword evidence="5" id="KW-1185">Reference proteome</keyword>
<comment type="similarity">
    <text evidence="1">Belongs to the V-ATPase F subunit family.</text>
</comment>
<evidence type="ECO:0000313" key="5">
    <source>
        <dbReference type="Proteomes" id="UP000214689"/>
    </source>
</evidence>
<dbReference type="Proteomes" id="UP000214689">
    <property type="component" value="Chromosome"/>
</dbReference>
<dbReference type="Pfam" id="PF01990">
    <property type="entry name" value="ATP-synt_F"/>
    <property type="match status" value="1"/>
</dbReference>
<dbReference type="GO" id="GO:0046961">
    <property type="term" value="F:proton-transporting ATPase activity, rotational mechanism"/>
    <property type="evidence" value="ECO:0007669"/>
    <property type="project" value="InterPro"/>
</dbReference>
<dbReference type="RefSeq" id="WP_094233268.1">
    <property type="nucleotide sequence ID" value="NZ_CP016199.1"/>
</dbReference>
<organism evidence="4 5">
    <name type="scientific">Mogibacterium pumilum</name>
    <dbReference type="NCBI Taxonomy" id="86332"/>
    <lineage>
        <taxon>Bacteria</taxon>
        <taxon>Bacillati</taxon>
        <taxon>Bacillota</taxon>
        <taxon>Clostridia</taxon>
        <taxon>Peptostreptococcales</taxon>
        <taxon>Anaerovoracaceae</taxon>
        <taxon>Mogibacterium</taxon>
    </lineage>
</organism>
<dbReference type="AlphaFoldDB" id="A0A223AQ22"/>
<evidence type="ECO:0000256" key="1">
    <source>
        <dbReference type="ARBA" id="ARBA00010148"/>
    </source>
</evidence>
<gene>
    <name evidence="4" type="ORF">AXF17_00205</name>
</gene>
<dbReference type="OrthoDB" id="5311at2"/>
<keyword evidence="2" id="KW-0813">Transport</keyword>
<dbReference type="SUPFAM" id="SSF159468">
    <property type="entry name" value="AtpF-like"/>
    <property type="match status" value="1"/>
</dbReference>
<dbReference type="InterPro" id="IPR036906">
    <property type="entry name" value="ATPase_V1_fsu_sf"/>
</dbReference>
<name>A0A223AQ22_9FIRM</name>
<reference evidence="5" key="1">
    <citation type="submission" date="2016-05" db="EMBL/GenBank/DDBJ databases">
        <authorList>
            <person name="Holder M.E."/>
            <person name="Ajami N.J."/>
            <person name="Petrosino J.F."/>
        </authorList>
    </citation>
    <scope>NUCLEOTIDE SEQUENCE [LARGE SCALE GENOMIC DNA]</scope>
    <source>
        <strain evidence="5">ATCC 700696</strain>
    </source>
</reference>
<evidence type="ECO:0000313" key="4">
    <source>
        <dbReference type="EMBL" id="ASS37053.1"/>
    </source>
</evidence>
<dbReference type="EMBL" id="CP016199">
    <property type="protein sequence ID" value="ASS37053.1"/>
    <property type="molecule type" value="Genomic_DNA"/>
</dbReference>
<dbReference type="NCBIfam" id="NF002384">
    <property type="entry name" value="PRK01395.1"/>
    <property type="match status" value="1"/>
</dbReference>
<evidence type="ECO:0000256" key="3">
    <source>
        <dbReference type="ARBA" id="ARBA00023065"/>
    </source>
</evidence>